<keyword evidence="2" id="KW-1185">Reference proteome</keyword>
<dbReference type="EMBL" id="WTPW01000550">
    <property type="protein sequence ID" value="KAF0500619.1"/>
    <property type="molecule type" value="Genomic_DNA"/>
</dbReference>
<evidence type="ECO:0000313" key="1">
    <source>
        <dbReference type="EMBL" id="KAF0500619.1"/>
    </source>
</evidence>
<comment type="caution">
    <text evidence="1">The sequence shown here is derived from an EMBL/GenBank/DDBJ whole genome shotgun (WGS) entry which is preliminary data.</text>
</comment>
<name>A0A8H4AIR9_GIGMA</name>
<reference evidence="1 2" key="1">
    <citation type="journal article" date="2019" name="Environ. Microbiol.">
        <title>At the nexus of three kingdoms: the genome of the mycorrhizal fungus Gigaspora margarita provides insights into plant, endobacterial and fungal interactions.</title>
        <authorList>
            <person name="Venice F."/>
            <person name="Ghignone S."/>
            <person name="Salvioli di Fossalunga A."/>
            <person name="Amselem J."/>
            <person name="Novero M."/>
            <person name="Xianan X."/>
            <person name="Sedzielewska Toro K."/>
            <person name="Morin E."/>
            <person name="Lipzen A."/>
            <person name="Grigoriev I.V."/>
            <person name="Henrissat B."/>
            <person name="Martin F.M."/>
            <person name="Bonfante P."/>
        </authorList>
    </citation>
    <scope>NUCLEOTIDE SEQUENCE [LARGE SCALE GENOMIC DNA]</scope>
    <source>
        <strain evidence="1 2">BEG34</strain>
    </source>
</reference>
<proteinExistence type="predicted"/>
<gene>
    <name evidence="1" type="ORF">F8M41_020236</name>
</gene>
<sequence>MSEPKFTIRSDGQFGADIGALDAAIEFNETNKFFILEITGWCPKERKAEGAKIDKKYPLKETTTKKYNQAIEQNIQDSDGTLILLLEGNNADKETNYAIEKAIDFNKPSKTIILSKDSQENIKNINQTLNWLKDTKIEHLNVKGPRESNTSGIGEKTHSFILDLLKEISKDPDFFKK</sequence>
<protein>
    <submittedName>
        <fullName evidence="1">Molybdenum cofactor carrier</fullName>
    </submittedName>
</protein>
<dbReference type="OrthoDB" id="2379830at2759"/>
<dbReference type="InterPro" id="IPR024755">
    <property type="entry name" value="cpYpsA"/>
</dbReference>
<dbReference type="Pfam" id="PF12694">
    <property type="entry name" value="cpYpsA"/>
    <property type="match status" value="1"/>
</dbReference>
<accession>A0A8H4AIR9</accession>
<dbReference type="Proteomes" id="UP000439903">
    <property type="component" value="Unassembled WGS sequence"/>
</dbReference>
<organism evidence="1 2">
    <name type="scientific">Gigaspora margarita</name>
    <dbReference type="NCBI Taxonomy" id="4874"/>
    <lineage>
        <taxon>Eukaryota</taxon>
        <taxon>Fungi</taxon>
        <taxon>Fungi incertae sedis</taxon>
        <taxon>Mucoromycota</taxon>
        <taxon>Glomeromycotina</taxon>
        <taxon>Glomeromycetes</taxon>
        <taxon>Diversisporales</taxon>
        <taxon>Gigasporaceae</taxon>
        <taxon>Gigaspora</taxon>
    </lineage>
</organism>
<dbReference type="Gene3D" id="3.40.50.450">
    <property type="match status" value="1"/>
</dbReference>
<evidence type="ECO:0000313" key="2">
    <source>
        <dbReference type="Proteomes" id="UP000439903"/>
    </source>
</evidence>
<dbReference type="AlphaFoldDB" id="A0A8H4AIR9"/>